<reference evidence="2" key="1">
    <citation type="submission" date="2014-09" db="EMBL/GenBank/DDBJ databases">
        <authorList>
            <person name="Magalhaes I.L.F."/>
            <person name="Oliveira U."/>
            <person name="Santos F.R."/>
            <person name="Vidigal T.H.D.A."/>
            <person name="Brescovit A.D."/>
            <person name="Santos A.J."/>
        </authorList>
    </citation>
    <scope>NUCLEOTIDE SEQUENCE</scope>
    <source>
        <tissue evidence="2">Shoot tissue taken approximately 20 cm above the soil surface</tissue>
    </source>
</reference>
<accession>A0A0A8YVJ3</accession>
<proteinExistence type="predicted"/>
<feature type="region of interest" description="Disordered" evidence="1">
    <location>
        <begin position="1"/>
        <end position="20"/>
    </location>
</feature>
<dbReference type="EMBL" id="GBRH01266761">
    <property type="protein sequence ID" value="JAD31134.1"/>
    <property type="molecule type" value="Transcribed_RNA"/>
</dbReference>
<sequence>MLPDRLACPSSSVLDSTSSCPTDALQNDLSIDAC</sequence>
<name>A0A0A8YVJ3_ARUDO</name>
<evidence type="ECO:0000256" key="1">
    <source>
        <dbReference type="SAM" id="MobiDB-lite"/>
    </source>
</evidence>
<evidence type="ECO:0000313" key="2">
    <source>
        <dbReference type="EMBL" id="JAD31134.1"/>
    </source>
</evidence>
<organism evidence="2">
    <name type="scientific">Arundo donax</name>
    <name type="common">Giant reed</name>
    <name type="synonym">Donax arundinaceus</name>
    <dbReference type="NCBI Taxonomy" id="35708"/>
    <lineage>
        <taxon>Eukaryota</taxon>
        <taxon>Viridiplantae</taxon>
        <taxon>Streptophyta</taxon>
        <taxon>Embryophyta</taxon>
        <taxon>Tracheophyta</taxon>
        <taxon>Spermatophyta</taxon>
        <taxon>Magnoliopsida</taxon>
        <taxon>Liliopsida</taxon>
        <taxon>Poales</taxon>
        <taxon>Poaceae</taxon>
        <taxon>PACMAD clade</taxon>
        <taxon>Arundinoideae</taxon>
        <taxon>Arundineae</taxon>
        <taxon>Arundo</taxon>
    </lineage>
</organism>
<feature type="compositionally biased region" description="Polar residues" evidence="1">
    <location>
        <begin position="9"/>
        <end position="20"/>
    </location>
</feature>
<reference evidence="2" key="2">
    <citation type="journal article" date="2015" name="Data Brief">
        <title>Shoot transcriptome of the giant reed, Arundo donax.</title>
        <authorList>
            <person name="Barrero R.A."/>
            <person name="Guerrero F.D."/>
            <person name="Moolhuijzen P."/>
            <person name="Goolsby J.A."/>
            <person name="Tidwell J."/>
            <person name="Bellgard S.E."/>
            <person name="Bellgard M.I."/>
        </authorList>
    </citation>
    <scope>NUCLEOTIDE SEQUENCE</scope>
    <source>
        <tissue evidence="2">Shoot tissue taken approximately 20 cm above the soil surface</tissue>
    </source>
</reference>
<protein>
    <submittedName>
        <fullName evidence="2">RAP9-2</fullName>
    </submittedName>
</protein>
<dbReference type="AlphaFoldDB" id="A0A0A8YVJ3"/>